<feature type="domain" description="Nudix hydrolase" evidence="6">
    <location>
        <begin position="166"/>
        <end position="309"/>
    </location>
</feature>
<keyword evidence="8" id="KW-1185">Reference proteome</keyword>
<evidence type="ECO:0000256" key="4">
    <source>
        <dbReference type="SAM" id="MobiDB-lite"/>
    </source>
</evidence>
<keyword evidence="5" id="KW-0472">Membrane</keyword>
<sequence length="346" mass="37495">MTSSGVAWTFLVLLGVVVLVGPWVLGTANRLDRLHVRTDAAWAALDAALARRAVVTRAVAVVCGTDELRAAADRAERAGRADRETAENELSALLDGLDRSVLAPALAAELADAEQRVVLARRVHNDAVRDTLALRQWRLVRWLRLAGTAPTPSYFEIAEPEHDVPTQRVSARVVLADRDGRVLLFEGFDPARPDELFWFTVGGGVEPGEELPAAAVREVFEETGLEVSADDLVGPVWKRRAVFSFDGLSYAAEEWFFVCRIETADVVDTSRFNALEQQTITRHRWWSVDELRATDDTVYPVQLAELLPEVLDGAPGGGAPGGAPSGGAPSGGAARNGWDGITRSVR</sequence>
<dbReference type="EMBL" id="RBXR01000001">
    <property type="protein sequence ID" value="RKT68436.1"/>
    <property type="molecule type" value="Genomic_DNA"/>
</dbReference>
<evidence type="ECO:0000256" key="3">
    <source>
        <dbReference type="ARBA" id="ARBA00022842"/>
    </source>
</evidence>
<dbReference type="PANTHER" id="PTHR43046">
    <property type="entry name" value="GDP-MANNOSE MANNOSYL HYDROLASE"/>
    <property type="match status" value="1"/>
</dbReference>
<evidence type="ECO:0000256" key="1">
    <source>
        <dbReference type="ARBA" id="ARBA00001946"/>
    </source>
</evidence>
<organism evidence="7 8">
    <name type="scientific">Saccharothrix variisporea</name>
    <dbReference type="NCBI Taxonomy" id="543527"/>
    <lineage>
        <taxon>Bacteria</taxon>
        <taxon>Bacillati</taxon>
        <taxon>Actinomycetota</taxon>
        <taxon>Actinomycetes</taxon>
        <taxon>Pseudonocardiales</taxon>
        <taxon>Pseudonocardiaceae</taxon>
        <taxon>Saccharothrix</taxon>
    </lineage>
</organism>
<dbReference type="Proteomes" id="UP000272729">
    <property type="component" value="Unassembled WGS sequence"/>
</dbReference>
<comment type="cofactor">
    <cofactor evidence="1">
        <name>Mg(2+)</name>
        <dbReference type="ChEBI" id="CHEBI:18420"/>
    </cofactor>
</comment>
<dbReference type="PANTHER" id="PTHR43046:SF12">
    <property type="entry name" value="GDP-MANNOSE MANNOSYL HYDROLASE"/>
    <property type="match status" value="1"/>
</dbReference>
<evidence type="ECO:0000313" key="7">
    <source>
        <dbReference type="EMBL" id="RKT68436.1"/>
    </source>
</evidence>
<dbReference type="PROSITE" id="PS51462">
    <property type="entry name" value="NUDIX"/>
    <property type="match status" value="1"/>
</dbReference>
<keyword evidence="5" id="KW-0812">Transmembrane</keyword>
<protein>
    <recommendedName>
        <fullName evidence="6">Nudix hydrolase domain-containing protein</fullName>
    </recommendedName>
</protein>
<feature type="compositionally biased region" description="Gly residues" evidence="4">
    <location>
        <begin position="314"/>
        <end position="330"/>
    </location>
</feature>
<accession>A0A495X4G2</accession>
<feature type="transmembrane region" description="Helical" evidence="5">
    <location>
        <begin position="6"/>
        <end position="25"/>
    </location>
</feature>
<comment type="caution">
    <text evidence="7">The sequence shown here is derived from an EMBL/GenBank/DDBJ whole genome shotgun (WGS) entry which is preliminary data.</text>
</comment>
<dbReference type="Pfam" id="PF00293">
    <property type="entry name" value="NUDIX"/>
    <property type="match status" value="1"/>
</dbReference>
<dbReference type="GO" id="GO:0016787">
    <property type="term" value="F:hydrolase activity"/>
    <property type="evidence" value="ECO:0007669"/>
    <property type="project" value="UniProtKB-KW"/>
</dbReference>
<name>A0A495X4G2_9PSEU</name>
<dbReference type="CDD" id="cd04685">
    <property type="entry name" value="NUDIX_Hydrolase"/>
    <property type="match status" value="1"/>
</dbReference>
<dbReference type="InterPro" id="IPR000086">
    <property type="entry name" value="NUDIX_hydrolase_dom"/>
</dbReference>
<gene>
    <name evidence="7" type="ORF">DFJ66_1621</name>
</gene>
<dbReference type="InterPro" id="IPR023353">
    <property type="entry name" value="LemA-like_dom_sf"/>
</dbReference>
<dbReference type="RefSeq" id="WP_121219448.1">
    <property type="nucleotide sequence ID" value="NZ_JBIUBA010000004.1"/>
</dbReference>
<evidence type="ECO:0000313" key="8">
    <source>
        <dbReference type="Proteomes" id="UP000272729"/>
    </source>
</evidence>
<dbReference type="OrthoDB" id="3214694at2"/>
<feature type="region of interest" description="Disordered" evidence="4">
    <location>
        <begin position="312"/>
        <end position="346"/>
    </location>
</feature>
<evidence type="ECO:0000256" key="2">
    <source>
        <dbReference type="ARBA" id="ARBA00022801"/>
    </source>
</evidence>
<keyword evidence="2" id="KW-0378">Hydrolase</keyword>
<dbReference type="SUPFAM" id="SSF55811">
    <property type="entry name" value="Nudix"/>
    <property type="match status" value="1"/>
</dbReference>
<evidence type="ECO:0000256" key="5">
    <source>
        <dbReference type="SAM" id="Phobius"/>
    </source>
</evidence>
<dbReference type="SUPFAM" id="SSF140478">
    <property type="entry name" value="LemA-like"/>
    <property type="match status" value="1"/>
</dbReference>
<dbReference type="Gene3D" id="3.90.79.10">
    <property type="entry name" value="Nucleoside Triphosphate Pyrophosphohydrolase"/>
    <property type="match status" value="1"/>
</dbReference>
<dbReference type="InterPro" id="IPR015797">
    <property type="entry name" value="NUDIX_hydrolase-like_dom_sf"/>
</dbReference>
<keyword evidence="5" id="KW-1133">Transmembrane helix</keyword>
<reference evidence="7 8" key="1">
    <citation type="submission" date="2018-10" db="EMBL/GenBank/DDBJ databases">
        <title>Sequencing the genomes of 1000 actinobacteria strains.</title>
        <authorList>
            <person name="Klenk H.-P."/>
        </authorList>
    </citation>
    <scope>NUCLEOTIDE SEQUENCE [LARGE SCALE GENOMIC DNA]</scope>
    <source>
        <strain evidence="7 8">DSM 43911</strain>
    </source>
</reference>
<proteinExistence type="predicted"/>
<dbReference type="AlphaFoldDB" id="A0A495X4G2"/>
<dbReference type="PROSITE" id="PS00893">
    <property type="entry name" value="NUDIX_BOX"/>
    <property type="match status" value="1"/>
</dbReference>
<keyword evidence="3" id="KW-0460">Magnesium</keyword>
<dbReference type="InterPro" id="IPR020084">
    <property type="entry name" value="NUDIX_hydrolase_CS"/>
</dbReference>
<evidence type="ECO:0000259" key="6">
    <source>
        <dbReference type="PROSITE" id="PS51462"/>
    </source>
</evidence>